<evidence type="ECO:0000259" key="11">
    <source>
        <dbReference type="Pfam" id="PF21082"/>
    </source>
</evidence>
<evidence type="ECO:0000313" key="13">
    <source>
        <dbReference type="Proteomes" id="UP000246483"/>
    </source>
</evidence>
<feature type="domain" description="Mechanosensitive ion channel MscS C-terminal" evidence="11">
    <location>
        <begin position="738"/>
        <end position="813"/>
    </location>
</feature>
<dbReference type="InterPro" id="IPR022249">
    <property type="entry name" value="DUF3772"/>
</dbReference>
<comment type="subcellular location">
    <subcellularLocation>
        <location evidence="1">Cell membrane</location>
        <topology evidence="1">Multi-pass membrane protein</topology>
    </subcellularLocation>
</comment>
<dbReference type="InterPro" id="IPR006685">
    <property type="entry name" value="MscS_channel_2nd"/>
</dbReference>
<feature type="transmembrane region" description="Helical" evidence="8">
    <location>
        <begin position="520"/>
        <end position="544"/>
    </location>
</feature>
<feature type="transmembrane region" description="Helical" evidence="8">
    <location>
        <begin position="564"/>
        <end position="588"/>
    </location>
</feature>
<comment type="similarity">
    <text evidence="2">Belongs to the MscS (TC 1.A.23) family.</text>
</comment>
<dbReference type="InterPro" id="IPR010920">
    <property type="entry name" value="LSM_dom_sf"/>
</dbReference>
<feature type="transmembrane region" description="Helical" evidence="8">
    <location>
        <begin position="385"/>
        <end position="404"/>
    </location>
</feature>
<feature type="region of interest" description="Disordered" evidence="7">
    <location>
        <begin position="47"/>
        <end position="66"/>
    </location>
</feature>
<protein>
    <submittedName>
        <fullName evidence="12">Small-conductance mechanosensitive channel</fullName>
    </submittedName>
</protein>
<dbReference type="InterPro" id="IPR011014">
    <property type="entry name" value="MscS_channel_TM-2"/>
</dbReference>
<evidence type="ECO:0000256" key="6">
    <source>
        <dbReference type="ARBA" id="ARBA00023136"/>
    </source>
</evidence>
<dbReference type="RefSeq" id="WP_211306074.1">
    <property type="nucleotide sequence ID" value="NZ_QGUB01000001.1"/>
</dbReference>
<dbReference type="InterPro" id="IPR052702">
    <property type="entry name" value="MscS-like_channel"/>
</dbReference>
<feature type="domain" description="DUF3772" evidence="10">
    <location>
        <begin position="156"/>
        <end position="217"/>
    </location>
</feature>
<dbReference type="GO" id="GO:0005886">
    <property type="term" value="C:plasma membrane"/>
    <property type="evidence" value="ECO:0007669"/>
    <property type="project" value="UniProtKB-SubCell"/>
</dbReference>
<dbReference type="Gene3D" id="3.30.70.100">
    <property type="match status" value="1"/>
</dbReference>
<feature type="domain" description="Mechanosensitive ion channel MscS" evidence="9">
    <location>
        <begin position="658"/>
        <end position="723"/>
    </location>
</feature>
<feature type="transmembrane region" description="Helical" evidence="8">
    <location>
        <begin position="274"/>
        <end position="298"/>
    </location>
</feature>
<evidence type="ECO:0000256" key="4">
    <source>
        <dbReference type="ARBA" id="ARBA00022692"/>
    </source>
</evidence>
<gene>
    <name evidence="12" type="ORF">DFR36_101127</name>
</gene>
<dbReference type="Proteomes" id="UP000246483">
    <property type="component" value="Unassembled WGS sequence"/>
</dbReference>
<evidence type="ECO:0000256" key="8">
    <source>
        <dbReference type="SAM" id="Phobius"/>
    </source>
</evidence>
<dbReference type="PANTHER" id="PTHR30347">
    <property type="entry name" value="POTASSIUM CHANNEL RELATED"/>
    <property type="match status" value="1"/>
</dbReference>
<evidence type="ECO:0000259" key="9">
    <source>
        <dbReference type="Pfam" id="PF00924"/>
    </source>
</evidence>
<dbReference type="Gene3D" id="1.10.287.1260">
    <property type="match status" value="1"/>
</dbReference>
<dbReference type="Pfam" id="PF21082">
    <property type="entry name" value="MS_channel_3rd"/>
    <property type="match status" value="1"/>
</dbReference>
<dbReference type="GO" id="GO:0008381">
    <property type="term" value="F:mechanosensitive monoatomic ion channel activity"/>
    <property type="evidence" value="ECO:0007669"/>
    <property type="project" value="UniProtKB-ARBA"/>
</dbReference>
<reference evidence="12 13" key="1">
    <citation type="submission" date="2018-05" db="EMBL/GenBank/DDBJ databases">
        <title>Genomic Encyclopedia of Type Strains, Phase IV (KMG-IV): sequencing the most valuable type-strain genomes for metagenomic binning, comparative biology and taxonomic classification.</title>
        <authorList>
            <person name="Goeker M."/>
        </authorList>
    </citation>
    <scope>NUCLEOTIDE SEQUENCE [LARGE SCALE GENOMIC DNA]</scope>
    <source>
        <strain evidence="12 13">DSM 26006</strain>
    </source>
</reference>
<feature type="compositionally biased region" description="Low complexity" evidence="7">
    <location>
        <begin position="834"/>
        <end position="844"/>
    </location>
</feature>
<evidence type="ECO:0000259" key="10">
    <source>
        <dbReference type="Pfam" id="PF12607"/>
    </source>
</evidence>
<keyword evidence="5 8" id="KW-1133">Transmembrane helix</keyword>
<keyword evidence="13" id="KW-1185">Reference proteome</keyword>
<dbReference type="EMBL" id="QGUB01000001">
    <property type="protein sequence ID" value="PWW48623.1"/>
    <property type="molecule type" value="Genomic_DNA"/>
</dbReference>
<feature type="transmembrane region" description="Helical" evidence="8">
    <location>
        <begin position="318"/>
        <end position="335"/>
    </location>
</feature>
<name>A0A317RFM6_9BURK</name>
<evidence type="ECO:0000256" key="2">
    <source>
        <dbReference type="ARBA" id="ARBA00008017"/>
    </source>
</evidence>
<dbReference type="SUPFAM" id="SSF82689">
    <property type="entry name" value="Mechanosensitive channel protein MscS (YggB), C-terminal domain"/>
    <property type="match status" value="1"/>
</dbReference>
<dbReference type="SUPFAM" id="SSF82861">
    <property type="entry name" value="Mechanosensitive channel protein MscS (YggB), transmembrane region"/>
    <property type="match status" value="1"/>
</dbReference>
<feature type="region of interest" description="Disordered" evidence="7">
    <location>
        <begin position="823"/>
        <end position="844"/>
    </location>
</feature>
<feature type="transmembrane region" description="Helical" evidence="8">
    <location>
        <begin position="436"/>
        <end position="460"/>
    </location>
</feature>
<keyword evidence="3" id="KW-1003">Cell membrane</keyword>
<proteinExistence type="inferred from homology"/>
<keyword evidence="6 8" id="KW-0472">Membrane</keyword>
<dbReference type="SUPFAM" id="SSF50182">
    <property type="entry name" value="Sm-like ribonucleoproteins"/>
    <property type="match status" value="1"/>
</dbReference>
<dbReference type="AlphaFoldDB" id="A0A317RFM6"/>
<feature type="transmembrane region" description="Helical" evidence="8">
    <location>
        <begin position="616"/>
        <end position="635"/>
    </location>
</feature>
<dbReference type="Gene3D" id="2.30.30.60">
    <property type="match status" value="1"/>
</dbReference>
<feature type="transmembrane region" description="Helical" evidence="8">
    <location>
        <begin position="356"/>
        <end position="379"/>
    </location>
</feature>
<keyword evidence="4 8" id="KW-0812">Transmembrane</keyword>
<sequence>MPRIAPPAPLWHTARQGNRLLPPWLLLWLWLALLPLQGLAADTPLGPIPRPGNGSAGSGPDSLPTPSVEELRKRLEAIPQKLREEDDGRRLVAEASAIGAAAERLAAQRSAELADLDARLEGLGPAPDKGAPGDAPDVVQQRASLTRQRAALDSELKLARLVSVDASQRANELTRQRHAQFQAALSSRTDSPLSAAFWRNLRNASAGDRARLQSLATELATAVASATQPARRPAFLGSVLLALALATVAPWALQRLLLRLLPAHLPATRLRRSLLAALAIGANVLLVAAALQAAWAALAAGQPPSELLRALEHASIRAGAYAAFVISLGNALLARRRPSWRLLPLSDAQARRLAPYPWWIALLSAAGALAGDLNALLGVSLSAEVFTHALAALLLSLALAAFLARTRRRVVRVAQPAATEPAAPLEAAVQMEVRPLWLGVVLAAAALAVLAALLGLALGYVALAGMLARQTVWSGVVFATTYLLCLLAEDLSEALLSSQGMVGRHLHTALGLEPRLLDQLAVLASGALRVLLLFYMAIALMAPFGTGPDELFRRGSLQGGSLKIGDFVLAPQSLATAVAVLVAGFMAIRMLKRWLAERYFPNTALEPGMQSSITTLLGYIGGVVVIAIALAGLGISVERIAWVASALSVGIGFGLQAIVQNFISGLILLAERPVRVGDWVVLGDTEGDVRRINVRATEIQQWDRSTVIVPNSEFITKTVRNVTLTGAQGRLMLRLPAPLTTDAQRMRELILAAFQAHEAVLDDPAPVVQLEGIQNGTLTFLAIGWVASPRQVGGVRSDLLFAILEALRREGLQLSPPATTLVTPEAPLLDERAAAGQPPADAAG</sequence>
<feature type="transmembrane region" description="Helical" evidence="8">
    <location>
        <begin position="234"/>
        <end position="253"/>
    </location>
</feature>
<evidence type="ECO:0000313" key="12">
    <source>
        <dbReference type="EMBL" id="PWW48623.1"/>
    </source>
</evidence>
<evidence type="ECO:0000256" key="3">
    <source>
        <dbReference type="ARBA" id="ARBA00022475"/>
    </source>
</evidence>
<dbReference type="Pfam" id="PF12607">
    <property type="entry name" value="DUF3772"/>
    <property type="match status" value="1"/>
</dbReference>
<comment type="caution">
    <text evidence="12">The sequence shown here is derived from an EMBL/GenBank/DDBJ whole genome shotgun (WGS) entry which is preliminary data.</text>
</comment>
<dbReference type="InterPro" id="IPR011066">
    <property type="entry name" value="MscS_channel_C_sf"/>
</dbReference>
<dbReference type="InterPro" id="IPR023408">
    <property type="entry name" value="MscS_beta-dom_sf"/>
</dbReference>
<dbReference type="PANTHER" id="PTHR30347:SF9">
    <property type="entry name" value="MINICONDUCTANCE MECHANOSENSITIVE CHANNEL MSCM"/>
    <property type="match status" value="1"/>
</dbReference>
<organism evidence="12 13">
    <name type="scientific">Melaminivora alkalimesophila</name>
    <dbReference type="NCBI Taxonomy" id="1165852"/>
    <lineage>
        <taxon>Bacteria</taxon>
        <taxon>Pseudomonadati</taxon>
        <taxon>Pseudomonadota</taxon>
        <taxon>Betaproteobacteria</taxon>
        <taxon>Burkholderiales</taxon>
        <taxon>Comamonadaceae</taxon>
        <taxon>Melaminivora</taxon>
    </lineage>
</organism>
<accession>A0A317RFM6</accession>
<feature type="transmembrane region" description="Helical" evidence="8">
    <location>
        <begin position="641"/>
        <end position="669"/>
    </location>
</feature>
<evidence type="ECO:0000256" key="1">
    <source>
        <dbReference type="ARBA" id="ARBA00004651"/>
    </source>
</evidence>
<evidence type="ECO:0000256" key="7">
    <source>
        <dbReference type="SAM" id="MobiDB-lite"/>
    </source>
</evidence>
<evidence type="ECO:0000256" key="5">
    <source>
        <dbReference type="ARBA" id="ARBA00022989"/>
    </source>
</evidence>
<dbReference type="InterPro" id="IPR049278">
    <property type="entry name" value="MS_channel_C"/>
</dbReference>
<dbReference type="Pfam" id="PF00924">
    <property type="entry name" value="MS_channel_2nd"/>
    <property type="match status" value="1"/>
</dbReference>